<accession>A0A3E1NCS1</accession>
<dbReference type="Gene3D" id="1.10.10.10">
    <property type="entry name" value="Winged helix-like DNA-binding domain superfamily/Winged helix DNA-binding domain"/>
    <property type="match status" value="1"/>
</dbReference>
<proteinExistence type="predicted"/>
<dbReference type="AlphaFoldDB" id="A0A3E1NCS1"/>
<reference evidence="2 3" key="1">
    <citation type="submission" date="2018-08" db="EMBL/GenBank/DDBJ databases">
        <title>Chitinophagaceae sp. K23C18032701, a novel bacterium isolated from forest soil.</title>
        <authorList>
            <person name="Wang C."/>
        </authorList>
    </citation>
    <scope>NUCLEOTIDE SEQUENCE [LARGE SCALE GENOMIC DNA]</scope>
    <source>
        <strain evidence="2 3">K23C18032701</strain>
    </source>
</reference>
<dbReference type="InterPro" id="IPR000835">
    <property type="entry name" value="HTH_MarR-typ"/>
</dbReference>
<sequence length="145" mass="16344">MSDKQDLAIAAEIRIAVSRILRQFRKQVVNFPVSMTEQTTLALLDQHEKMLPSELAAIERITAQSMSQVLNNLHSLGYIHKEVSTEDKRKIYISLSKTGLEVLNSIRTKRNEWLANAMAKTLTAEEKKVLKQSAAILTRLAAIDL</sequence>
<dbReference type="PRINTS" id="PR00598">
    <property type="entry name" value="HTHMARR"/>
</dbReference>
<dbReference type="PROSITE" id="PS50995">
    <property type="entry name" value="HTH_MARR_2"/>
    <property type="match status" value="1"/>
</dbReference>
<dbReference type="SMART" id="SM00347">
    <property type="entry name" value="HTH_MARR"/>
    <property type="match status" value="1"/>
</dbReference>
<evidence type="ECO:0000313" key="2">
    <source>
        <dbReference type="EMBL" id="RFM25627.1"/>
    </source>
</evidence>
<comment type="caution">
    <text evidence="2">The sequence shown here is derived from an EMBL/GenBank/DDBJ whole genome shotgun (WGS) entry which is preliminary data.</text>
</comment>
<dbReference type="PANTHER" id="PTHR39515">
    <property type="entry name" value="CONSERVED PROTEIN"/>
    <property type="match status" value="1"/>
</dbReference>
<dbReference type="RefSeq" id="WP_116849881.1">
    <property type="nucleotide sequence ID" value="NZ_QTJU01000018.1"/>
</dbReference>
<protein>
    <submittedName>
        <fullName evidence="2">MarR family transcriptional regulator</fullName>
    </submittedName>
</protein>
<dbReference type="PANTHER" id="PTHR39515:SF2">
    <property type="entry name" value="HTH-TYPE TRANSCRIPTIONAL REGULATOR RV0880"/>
    <property type="match status" value="1"/>
</dbReference>
<dbReference type="Proteomes" id="UP000261284">
    <property type="component" value="Unassembled WGS sequence"/>
</dbReference>
<dbReference type="GO" id="GO:0003700">
    <property type="term" value="F:DNA-binding transcription factor activity"/>
    <property type="evidence" value="ECO:0007669"/>
    <property type="project" value="InterPro"/>
</dbReference>
<dbReference type="InterPro" id="IPR036388">
    <property type="entry name" value="WH-like_DNA-bd_sf"/>
</dbReference>
<evidence type="ECO:0000313" key="3">
    <source>
        <dbReference type="Proteomes" id="UP000261284"/>
    </source>
</evidence>
<dbReference type="Gene3D" id="1.10.287.100">
    <property type="match status" value="1"/>
</dbReference>
<name>A0A3E1NCS1_9BACT</name>
<dbReference type="Pfam" id="PF12802">
    <property type="entry name" value="MarR_2"/>
    <property type="match status" value="1"/>
</dbReference>
<organism evidence="2 3">
    <name type="scientific">Deminuibacter soli</name>
    <dbReference type="NCBI Taxonomy" id="2291815"/>
    <lineage>
        <taxon>Bacteria</taxon>
        <taxon>Pseudomonadati</taxon>
        <taxon>Bacteroidota</taxon>
        <taxon>Chitinophagia</taxon>
        <taxon>Chitinophagales</taxon>
        <taxon>Chitinophagaceae</taxon>
        <taxon>Deminuibacter</taxon>
    </lineage>
</organism>
<dbReference type="InterPro" id="IPR052526">
    <property type="entry name" value="HTH-type_Bedaq_tolerance"/>
</dbReference>
<feature type="domain" description="HTH marR-type" evidence="1">
    <location>
        <begin position="1"/>
        <end position="139"/>
    </location>
</feature>
<dbReference type="OrthoDB" id="9804055at2"/>
<dbReference type="SUPFAM" id="SSF46785">
    <property type="entry name" value="Winged helix' DNA-binding domain"/>
    <property type="match status" value="1"/>
</dbReference>
<gene>
    <name evidence="2" type="ORF">DXN05_24125</name>
</gene>
<dbReference type="InterPro" id="IPR036390">
    <property type="entry name" value="WH_DNA-bd_sf"/>
</dbReference>
<evidence type="ECO:0000259" key="1">
    <source>
        <dbReference type="PROSITE" id="PS50995"/>
    </source>
</evidence>
<dbReference type="EMBL" id="QTJU01000018">
    <property type="protein sequence ID" value="RFM25627.1"/>
    <property type="molecule type" value="Genomic_DNA"/>
</dbReference>
<keyword evidence="3" id="KW-1185">Reference proteome</keyword>